<name>A0A370FP25_9BURK</name>
<dbReference type="Pfam" id="PF02518">
    <property type="entry name" value="HATPase_c"/>
    <property type="match status" value="1"/>
</dbReference>
<evidence type="ECO:0000256" key="7">
    <source>
        <dbReference type="ARBA" id="ARBA00023012"/>
    </source>
</evidence>
<comment type="caution">
    <text evidence="15">The sequence shown here is derived from an EMBL/GenBank/DDBJ whole genome shotgun (WGS) entry which is preliminary data.</text>
</comment>
<dbReference type="Proteomes" id="UP000255265">
    <property type="component" value="Unassembled WGS sequence"/>
</dbReference>
<dbReference type="Pfam" id="PF00512">
    <property type="entry name" value="HisKA"/>
    <property type="match status" value="1"/>
</dbReference>
<reference evidence="15 16" key="1">
    <citation type="submission" date="2018-07" db="EMBL/GenBank/DDBJ databases">
        <title>Genomic Encyclopedia of Type Strains, Phase IV (KMG-IV): sequencing the most valuable type-strain genomes for metagenomic binning, comparative biology and taxonomic classification.</title>
        <authorList>
            <person name="Goeker M."/>
        </authorList>
    </citation>
    <scope>NUCLEOTIDE SEQUENCE [LARGE SCALE GENOMIC DNA]</scope>
    <source>
        <strain evidence="15 16">DSM 21352</strain>
    </source>
</reference>
<dbReference type="CDD" id="cd00082">
    <property type="entry name" value="HisKA"/>
    <property type="match status" value="1"/>
</dbReference>
<dbReference type="SMART" id="SM00448">
    <property type="entry name" value="REC"/>
    <property type="match status" value="1"/>
</dbReference>
<dbReference type="SMART" id="SM00388">
    <property type="entry name" value="HisKA"/>
    <property type="match status" value="1"/>
</dbReference>
<evidence type="ECO:0000256" key="8">
    <source>
        <dbReference type="PROSITE-ProRule" id="PRU00169"/>
    </source>
</evidence>
<dbReference type="InterPro" id="IPR003594">
    <property type="entry name" value="HATPase_dom"/>
</dbReference>
<evidence type="ECO:0000313" key="16">
    <source>
        <dbReference type="Proteomes" id="UP000255265"/>
    </source>
</evidence>
<dbReference type="GO" id="GO:0016020">
    <property type="term" value="C:membrane"/>
    <property type="evidence" value="ECO:0007669"/>
    <property type="project" value="UniProtKB-SubCell"/>
</dbReference>
<evidence type="ECO:0000256" key="2">
    <source>
        <dbReference type="ARBA" id="ARBA00004370"/>
    </source>
</evidence>
<dbReference type="Pfam" id="PF00672">
    <property type="entry name" value="HAMP"/>
    <property type="match status" value="1"/>
</dbReference>
<evidence type="ECO:0000256" key="6">
    <source>
        <dbReference type="ARBA" id="ARBA00022777"/>
    </source>
</evidence>
<evidence type="ECO:0000259" key="14">
    <source>
        <dbReference type="PROSITE" id="PS50885"/>
    </source>
</evidence>
<keyword evidence="11" id="KW-0472">Membrane</keyword>
<dbReference type="InterPro" id="IPR036097">
    <property type="entry name" value="HisK_dim/P_sf"/>
</dbReference>
<dbReference type="PANTHER" id="PTHR43711:SF31">
    <property type="entry name" value="HISTIDINE KINASE"/>
    <property type="match status" value="1"/>
</dbReference>
<dbReference type="CDD" id="cd06225">
    <property type="entry name" value="HAMP"/>
    <property type="match status" value="1"/>
</dbReference>
<comment type="subcellular location">
    <subcellularLocation>
        <location evidence="2">Membrane</location>
    </subcellularLocation>
</comment>
<dbReference type="EMBL" id="QQAV01000001">
    <property type="protein sequence ID" value="RDI28601.1"/>
    <property type="molecule type" value="Genomic_DNA"/>
</dbReference>
<gene>
    <name evidence="15" type="ORF">DFR41_101357</name>
</gene>
<dbReference type="Gene3D" id="6.10.340.10">
    <property type="match status" value="1"/>
</dbReference>
<feature type="modified residue" description="4-aspartylphosphate" evidence="8">
    <location>
        <position position="600"/>
    </location>
</feature>
<dbReference type="SMART" id="SM00387">
    <property type="entry name" value="HATPase_c"/>
    <property type="match status" value="1"/>
</dbReference>
<evidence type="ECO:0000256" key="5">
    <source>
        <dbReference type="ARBA" id="ARBA00022679"/>
    </source>
</evidence>
<feature type="region of interest" description="Disordered" evidence="10">
    <location>
        <begin position="1"/>
        <end position="50"/>
    </location>
</feature>
<keyword evidence="5" id="KW-0808">Transferase</keyword>
<protein>
    <recommendedName>
        <fullName evidence="3">histidine kinase</fullName>
        <ecNumber evidence="3">2.7.13.3</ecNumber>
    </recommendedName>
</protein>
<dbReference type="RefSeq" id="WP_244917618.1">
    <property type="nucleotide sequence ID" value="NZ_QQAV01000001.1"/>
</dbReference>
<evidence type="ECO:0000256" key="1">
    <source>
        <dbReference type="ARBA" id="ARBA00000085"/>
    </source>
</evidence>
<dbReference type="Pfam" id="PF00072">
    <property type="entry name" value="Response_reg"/>
    <property type="match status" value="1"/>
</dbReference>
<evidence type="ECO:0000256" key="9">
    <source>
        <dbReference type="SAM" id="Coils"/>
    </source>
</evidence>
<dbReference type="Gene3D" id="3.30.565.10">
    <property type="entry name" value="Histidine kinase-like ATPase, C-terminal domain"/>
    <property type="match status" value="1"/>
</dbReference>
<keyword evidence="16" id="KW-1185">Reference proteome</keyword>
<dbReference type="InterPro" id="IPR004358">
    <property type="entry name" value="Sig_transdc_His_kin-like_C"/>
</dbReference>
<keyword evidence="4 8" id="KW-0597">Phosphoprotein</keyword>
<evidence type="ECO:0000259" key="13">
    <source>
        <dbReference type="PROSITE" id="PS50110"/>
    </source>
</evidence>
<sequence length="684" mass="72592">MSALPGRSQPMRTAAEAVDGPPRAAAARPVSAAHAGPASSAPPPPRQERGTRLSLARLSLGQQMVLLAVLPATLAMLGAIGVLMRQYLDGMTELVRANAQTVGLQLATAAQAPLAQLDRRALLRLAHSGIAQPHVQQVQVWSDDGEILANAETQDRARGAGLRAVVPVPALDGRGSGGQVMVEMSLDAVGSARRAVWLNVLLALGASLAGVALAAGWAARRISAPIRRLARAVDRLGAGEEAHVAIEGAAEVRRLQHGFNATAHALAEGRRLLQSRIETATAELARKNAQLEVASQAKTRLLAAASHDLRQPLHALTLFADGLANGETDAGKLQRIAHIRECVESLDRLFLELLNLSQLDAGVLQPQWADFPLDAVFDEISRNFRPVAEQQELRLVVRKTDLWVRCDQVMLTRVLSNLVSNSLRHTPGGGVLVAARGRGRSVRVEVWDTGIGIAPEHQSRVFEEFYQVDPQQSRGTRGMGLGLATVQRLARLLNTRAELHSVPGRGTRVRLLLRAAHPPAHAVVRPAATITQPLTLSAPSGDVRLDGLRILVIDDEAGILEGLQVVLGASGATVQAAQGREEALALADAWEAPPDVVVSDLLLRAGDNGLAVLEALRRHPRGIGEDTACLLVTGETKPERLREVASAGVAVLYKPVSPRLLRQAIQAQVVARGIAPGGLPARAV</sequence>
<feature type="transmembrane region" description="Helical" evidence="11">
    <location>
        <begin position="196"/>
        <end position="219"/>
    </location>
</feature>
<evidence type="ECO:0000256" key="11">
    <source>
        <dbReference type="SAM" id="Phobius"/>
    </source>
</evidence>
<feature type="domain" description="HAMP" evidence="14">
    <location>
        <begin position="220"/>
        <end position="271"/>
    </location>
</feature>
<dbReference type="PROSITE" id="PS50110">
    <property type="entry name" value="RESPONSE_REGULATORY"/>
    <property type="match status" value="1"/>
</dbReference>
<dbReference type="SUPFAM" id="SSF47384">
    <property type="entry name" value="Homodimeric domain of signal transducing histidine kinase"/>
    <property type="match status" value="1"/>
</dbReference>
<dbReference type="SMART" id="SM00304">
    <property type="entry name" value="HAMP"/>
    <property type="match status" value="1"/>
</dbReference>
<feature type="coiled-coil region" evidence="9">
    <location>
        <begin position="270"/>
        <end position="297"/>
    </location>
</feature>
<keyword evidence="9" id="KW-0175">Coiled coil</keyword>
<feature type="compositionally biased region" description="Low complexity" evidence="10">
    <location>
        <begin position="14"/>
        <end position="39"/>
    </location>
</feature>
<dbReference type="PROSITE" id="PS50109">
    <property type="entry name" value="HIS_KIN"/>
    <property type="match status" value="1"/>
</dbReference>
<dbReference type="Gene3D" id="1.10.287.130">
    <property type="match status" value="1"/>
</dbReference>
<keyword evidence="11" id="KW-0812">Transmembrane</keyword>
<evidence type="ECO:0000256" key="3">
    <source>
        <dbReference type="ARBA" id="ARBA00012438"/>
    </source>
</evidence>
<dbReference type="InterPro" id="IPR005467">
    <property type="entry name" value="His_kinase_dom"/>
</dbReference>
<dbReference type="STRING" id="433924.NS331_23425"/>
<dbReference type="InterPro" id="IPR011006">
    <property type="entry name" value="CheY-like_superfamily"/>
</dbReference>
<dbReference type="Gene3D" id="3.40.50.2300">
    <property type="match status" value="1"/>
</dbReference>
<evidence type="ECO:0000256" key="10">
    <source>
        <dbReference type="SAM" id="MobiDB-lite"/>
    </source>
</evidence>
<evidence type="ECO:0000256" key="4">
    <source>
        <dbReference type="ARBA" id="ARBA00022553"/>
    </source>
</evidence>
<dbReference type="InterPro" id="IPR001789">
    <property type="entry name" value="Sig_transdc_resp-reg_receiver"/>
</dbReference>
<dbReference type="SUPFAM" id="SSF52172">
    <property type="entry name" value="CheY-like"/>
    <property type="match status" value="1"/>
</dbReference>
<dbReference type="FunFam" id="3.30.565.10:FF:000049">
    <property type="entry name" value="Two-component sensor histidine kinase"/>
    <property type="match status" value="1"/>
</dbReference>
<dbReference type="PRINTS" id="PR00344">
    <property type="entry name" value="BCTRLSENSOR"/>
</dbReference>
<dbReference type="InterPro" id="IPR003661">
    <property type="entry name" value="HisK_dim/P_dom"/>
</dbReference>
<accession>A0A370FP25</accession>
<dbReference type="EC" id="2.7.13.3" evidence="3"/>
<feature type="domain" description="Histidine kinase" evidence="12">
    <location>
        <begin position="304"/>
        <end position="517"/>
    </location>
</feature>
<dbReference type="SUPFAM" id="SSF55874">
    <property type="entry name" value="ATPase domain of HSP90 chaperone/DNA topoisomerase II/histidine kinase"/>
    <property type="match status" value="1"/>
</dbReference>
<dbReference type="AlphaFoldDB" id="A0A370FP25"/>
<organism evidence="15 16">
    <name type="scientific">Pseudacidovorax intermedius</name>
    <dbReference type="NCBI Taxonomy" id="433924"/>
    <lineage>
        <taxon>Bacteria</taxon>
        <taxon>Pseudomonadati</taxon>
        <taxon>Pseudomonadota</taxon>
        <taxon>Betaproteobacteria</taxon>
        <taxon>Burkholderiales</taxon>
        <taxon>Comamonadaceae</taxon>
        <taxon>Pseudacidovorax</taxon>
    </lineage>
</organism>
<proteinExistence type="predicted"/>
<evidence type="ECO:0000259" key="12">
    <source>
        <dbReference type="PROSITE" id="PS50109"/>
    </source>
</evidence>
<dbReference type="PANTHER" id="PTHR43711">
    <property type="entry name" value="TWO-COMPONENT HISTIDINE KINASE"/>
    <property type="match status" value="1"/>
</dbReference>
<dbReference type="InterPro" id="IPR050736">
    <property type="entry name" value="Sensor_HK_Regulatory"/>
</dbReference>
<dbReference type="PROSITE" id="PS50885">
    <property type="entry name" value="HAMP"/>
    <property type="match status" value="1"/>
</dbReference>
<keyword evidence="7" id="KW-0902">Two-component regulatory system</keyword>
<comment type="catalytic activity">
    <reaction evidence="1">
        <text>ATP + protein L-histidine = ADP + protein N-phospho-L-histidine.</text>
        <dbReference type="EC" id="2.7.13.3"/>
    </reaction>
</comment>
<keyword evidence="6 15" id="KW-0418">Kinase</keyword>
<keyword evidence="11" id="KW-1133">Transmembrane helix</keyword>
<dbReference type="InterPro" id="IPR036890">
    <property type="entry name" value="HATPase_C_sf"/>
</dbReference>
<evidence type="ECO:0000313" key="15">
    <source>
        <dbReference type="EMBL" id="RDI28601.1"/>
    </source>
</evidence>
<feature type="transmembrane region" description="Helical" evidence="11">
    <location>
        <begin position="64"/>
        <end position="84"/>
    </location>
</feature>
<dbReference type="InterPro" id="IPR003660">
    <property type="entry name" value="HAMP_dom"/>
</dbReference>
<feature type="domain" description="Response regulatory" evidence="13">
    <location>
        <begin position="549"/>
        <end position="669"/>
    </location>
</feature>
<dbReference type="GO" id="GO:0000155">
    <property type="term" value="F:phosphorelay sensor kinase activity"/>
    <property type="evidence" value="ECO:0007669"/>
    <property type="project" value="InterPro"/>
</dbReference>